<protein>
    <submittedName>
        <fullName evidence="1">Peptidoglycan/xylan/chitin deacetylase, PgdA/CDA1 family</fullName>
    </submittedName>
</protein>
<gene>
    <name evidence="1" type="ORF">AArcS_2901</name>
</gene>
<name>A0A897MPL4_9EURY</name>
<evidence type="ECO:0000313" key="1">
    <source>
        <dbReference type="EMBL" id="QSG04090.1"/>
    </source>
</evidence>
<dbReference type="GeneID" id="70686278"/>
<proteinExistence type="predicted"/>
<dbReference type="RefSeq" id="WP_238478116.1">
    <property type="nucleotide sequence ID" value="NZ_CP064786.1"/>
</dbReference>
<sequence length="143" mass="15981">MNRRNYLTAVAVSGGAVLAGCTGSSDDECRTETEELSETIYDEWETVGAGQTWTVRAEIEEAGHELDILAIRTDDGARPLLRVEDPSGDLVLETDVAERIERRITAEMEGRYYIYLDNTAAVTSGQWDLDVTYFYEAETEICE</sequence>
<keyword evidence="2" id="KW-1185">Reference proteome</keyword>
<dbReference type="Proteomes" id="UP000663586">
    <property type="component" value="Chromosome"/>
</dbReference>
<accession>A0A897MPL4</accession>
<dbReference type="PROSITE" id="PS51257">
    <property type="entry name" value="PROKAR_LIPOPROTEIN"/>
    <property type="match status" value="1"/>
</dbReference>
<evidence type="ECO:0000313" key="2">
    <source>
        <dbReference type="Proteomes" id="UP000663586"/>
    </source>
</evidence>
<reference evidence="1" key="1">
    <citation type="submission" date="2020-11" db="EMBL/GenBank/DDBJ databases">
        <title>Carbohydrate-dependent, anaerobic sulfur respiration: A novel catabolism in halophilic archaea.</title>
        <authorList>
            <person name="Sorokin D.Y."/>
            <person name="Messina E."/>
            <person name="Smedile F."/>
            <person name="La Cono V."/>
            <person name="Hallsworth J.E."/>
            <person name="Yakimov M.M."/>
        </authorList>
    </citation>
    <scope>NUCLEOTIDE SEQUENCE</scope>
    <source>
        <strain evidence="1">AArc-S</strain>
    </source>
</reference>
<organism evidence="1 2">
    <name type="scientific">Natranaeroarchaeum sulfidigenes</name>
    <dbReference type="NCBI Taxonomy" id="2784880"/>
    <lineage>
        <taxon>Archaea</taxon>
        <taxon>Methanobacteriati</taxon>
        <taxon>Methanobacteriota</taxon>
        <taxon>Stenosarchaea group</taxon>
        <taxon>Halobacteria</taxon>
        <taxon>Halobacteriales</taxon>
        <taxon>Natronoarchaeaceae</taxon>
        <taxon>Natranaeroarchaeum</taxon>
    </lineage>
</organism>
<dbReference type="KEGG" id="hara:AArcS_2901"/>
<dbReference type="EMBL" id="CP064786">
    <property type="protein sequence ID" value="QSG04090.1"/>
    <property type="molecule type" value="Genomic_DNA"/>
</dbReference>
<dbReference type="AlphaFoldDB" id="A0A897MPL4"/>